<protein>
    <submittedName>
        <fullName evidence="2">Uncharacterized protein</fullName>
    </submittedName>
</protein>
<dbReference type="GeneID" id="28765513"/>
<feature type="compositionally biased region" description="Low complexity" evidence="1">
    <location>
        <begin position="339"/>
        <end position="357"/>
    </location>
</feature>
<feature type="region of interest" description="Disordered" evidence="1">
    <location>
        <begin position="164"/>
        <end position="357"/>
    </location>
</feature>
<name>A0A177CD70_9PLEO</name>
<dbReference type="Proteomes" id="UP000077069">
    <property type="component" value="Unassembled WGS sequence"/>
</dbReference>
<proteinExistence type="predicted"/>
<feature type="compositionally biased region" description="Basic residues" evidence="1">
    <location>
        <begin position="212"/>
        <end position="228"/>
    </location>
</feature>
<dbReference type="InParanoid" id="A0A177CD70"/>
<feature type="compositionally biased region" description="Basic and acidic residues" evidence="1">
    <location>
        <begin position="198"/>
        <end position="211"/>
    </location>
</feature>
<evidence type="ECO:0000256" key="1">
    <source>
        <dbReference type="SAM" id="MobiDB-lite"/>
    </source>
</evidence>
<dbReference type="EMBL" id="KV441553">
    <property type="protein sequence ID" value="OAG04728.1"/>
    <property type="molecule type" value="Genomic_DNA"/>
</dbReference>
<accession>A0A177CD70</accession>
<dbReference type="RefSeq" id="XP_018035093.1">
    <property type="nucleotide sequence ID" value="XM_018182027.1"/>
</dbReference>
<reference evidence="2 3" key="1">
    <citation type="submission" date="2016-05" db="EMBL/GenBank/DDBJ databases">
        <title>Comparative analysis of secretome profiles of manganese(II)-oxidizing ascomycete fungi.</title>
        <authorList>
            <consortium name="DOE Joint Genome Institute"/>
            <person name="Zeiner C.A."/>
            <person name="Purvine S.O."/>
            <person name="Zink E.M."/>
            <person name="Wu S."/>
            <person name="Pasa-Tolic L."/>
            <person name="Chaput D.L."/>
            <person name="Haridas S."/>
            <person name="Grigoriev I.V."/>
            <person name="Santelli C.M."/>
            <person name="Hansel C.M."/>
        </authorList>
    </citation>
    <scope>NUCLEOTIDE SEQUENCE [LARGE SCALE GENOMIC DNA]</scope>
    <source>
        <strain evidence="2 3">AP3s5-JAC2a</strain>
    </source>
</reference>
<feature type="compositionally biased region" description="Basic and acidic residues" evidence="1">
    <location>
        <begin position="164"/>
        <end position="184"/>
    </location>
</feature>
<feature type="compositionally biased region" description="Basic and acidic residues" evidence="1">
    <location>
        <begin position="229"/>
        <end position="265"/>
    </location>
</feature>
<gene>
    <name evidence="2" type="ORF">CC84DRAFT_1206328</name>
</gene>
<feature type="compositionally biased region" description="Basic and acidic residues" evidence="1">
    <location>
        <begin position="274"/>
        <end position="307"/>
    </location>
</feature>
<evidence type="ECO:0000313" key="3">
    <source>
        <dbReference type="Proteomes" id="UP000077069"/>
    </source>
</evidence>
<evidence type="ECO:0000313" key="2">
    <source>
        <dbReference type="EMBL" id="OAG04728.1"/>
    </source>
</evidence>
<dbReference type="STRING" id="1460663.A0A177CD70"/>
<feature type="compositionally biased region" description="Basic residues" evidence="1">
    <location>
        <begin position="308"/>
        <end position="319"/>
    </location>
</feature>
<keyword evidence="3" id="KW-1185">Reference proteome</keyword>
<organism evidence="2 3">
    <name type="scientific">Paraphaeosphaeria sporulosa</name>
    <dbReference type="NCBI Taxonomy" id="1460663"/>
    <lineage>
        <taxon>Eukaryota</taxon>
        <taxon>Fungi</taxon>
        <taxon>Dikarya</taxon>
        <taxon>Ascomycota</taxon>
        <taxon>Pezizomycotina</taxon>
        <taxon>Dothideomycetes</taxon>
        <taxon>Pleosporomycetidae</taxon>
        <taxon>Pleosporales</taxon>
        <taxon>Massarineae</taxon>
        <taxon>Didymosphaeriaceae</taxon>
        <taxon>Paraphaeosphaeria</taxon>
    </lineage>
</organism>
<dbReference type="OrthoDB" id="3800160at2759"/>
<feature type="compositionally biased region" description="Basic residues" evidence="1">
    <location>
        <begin position="185"/>
        <end position="197"/>
    </location>
</feature>
<sequence>MPKYVRPYFDHREWVRDGITLGDFESVCNFKHPIDRYDLRQVGPHLVQMASQLVECASLVCPAPMCEAGRGPKFRRRVMETIRRIHEIADDIDIVVPVRIVTGMVGIIGAGNSSSRTVVRTVLPQELSRRVVEERIYQPAPIHETETKTWVHRAHGSKYLARVETKTYDRSQPEVEEVSRDENRGHKRGKKKKSQRRMIKERGESSDEEKGKRRRSRDRGHDRHRSKSRDRERGRRSGKDTYKDRDDDRRRSRSRSRDREHERHMSRDRRRIKDRSSSRDRHKEQNRRKSNDCSRHECSKDKDEYRKKHERRPRSRERSRRRDDRDKHKYDESEREYDSSPSRRSSSSSSSASRSNSRRMGATMGCVLWPEARFQCYVYGDFESELQHCICFYFLSGIYISKFTIMSSKYQTRRCDGVVNVIDSNQSGLARFAISISFGSAGSNPADVGFFN</sequence>
<feature type="compositionally biased region" description="Basic and acidic residues" evidence="1">
    <location>
        <begin position="320"/>
        <end position="338"/>
    </location>
</feature>
<dbReference type="AlphaFoldDB" id="A0A177CD70"/>